<dbReference type="GeneID" id="72008611"/>
<feature type="compositionally biased region" description="Low complexity" evidence="1">
    <location>
        <begin position="24"/>
        <end position="33"/>
    </location>
</feature>
<comment type="caution">
    <text evidence="2">The sequence shown here is derived from an EMBL/GenBank/DDBJ whole genome shotgun (WGS) entry which is preliminary data.</text>
</comment>
<reference evidence="2 3" key="1">
    <citation type="journal article" date="2021" name="Environ. Microbiol.">
        <title>Gene family expansions and transcriptome signatures uncover fungal adaptations to wood decay.</title>
        <authorList>
            <person name="Hage H."/>
            <person name="Miyauchi S."/>
            <person name="Viragh M."/>
            <person name="Drula E."/>
            <person name="Min B."/>
            <person name="Chaduli D."/>
            <person name="Navarro D."/>
            <person name="Favel A."/>
            <person name="Norest M."/>
            <person name="Lesage-Meessen L."/>
            <person name="Balint B."/>
            <person name="Merenyi Z."/>
            <person name="de Eugenio L."/>
            <person name="Morin E."/>
            <person name="Martinez A.T."/>
            <person name="Baldrian P."/>
            <person name="Stursova M."/>
            <person name="Martinez M.J."/>
            <person name="Novotny C."/>
            <person name="Magnuson J.K."/>
            <person name="Spatafora J.W."/>
            <person name="Maurice S."/>
            <person name="Pangilinan J."/>
            <person name="Andreopoulos W."/>
            <person name="LaButti K."/>
            <person name="Hundley H."/>
            <person name="Na H."/>
            <person name="Kuo A."/>
            <person name="Barry K."/>
            <person name="Lipzen A."/>
            <person name="Henrissat B."/>
            <person name="Riley R."/>
            <person name="Ahrendt S."/>
            <person name="Nagy L.G."/>
            <person name="Grigoriev I.V."/>
            <person name="Martin F."/>
            <person name="Rosso M.N."/>
        </authorList>
    </citation>
    <scope>NUCLEOTIDE SEQUENCE [LARGE SCALE GENOMIC DNA]</scope>
    <source>
        <strain evidence="2 3">CIRM-BRFM 1785</strain>
    </source>
</reference>
<name>A0ABQ8K5U5_9APHY</name>
<evidence type="ECO:0000313" key="3">
    <source>
        <dbReference type="Proteomes" id="UP000814176"/>
    </source>
</evidence>
<accession>A0ABQ8K5U5</accession>
<feature type="compositionally biased region" description="Low complexity" evidence="1">
    <location>
        <begin position="1"/>
        <end position="16"/>
    </location>
</feature>
<dbReference type="RefSeq" id="XP_047775369.1">
    <property type="nucleotide sequence ID" value="XM_047927879.1"/>
</dbReference>
<protein>
    <submittedName>
        <fullName evidence="2">Uncharacterized protein</fullName>
    </submittedName>
</protein>
<feature type="region of interest" description="Disordered" evidence="1">
    <location>
        <begin position="1"/>
        <end position="64"/>
    </location>
</feature>
<proteinExistence type="predicted"/>
<evidence type="ECO:0000256" key="1">
    <source>
        <dbReference type="SAM" id="MobiDB-lite"/>
    </source>
</evidence>
<organism evidence="2 3">
    <name type="scientific">Rhodofomes roseus</name>
    <dbReference type="NCBI Taxonomy" id="34475"/>
    <lineage>
        <taxon>Eukaryota</taxon>
        <taxon>Fungi</taxon>
        <taxon>Dikarya</taxon>
        <taxon>Basidiomycota</taxon>
        <taxon>Agaricomycotina</taxon>
        <taxon>Agaricomycetes</taxon>
        <taxon>Polyporales</taxon>
        <taxon>Rhodofomes</taxon>
    </lineage>
</organism>
<gene>
    <name evidence="2" type="ORF">C8Q71DRAFT_861239</name>
</gene>
<sequence length="132" mass="14630">MDDPSRLPLPLQSLLRCPRDPSRLARPQTLQRQLPRRTLRGVPSSRPRSASATRSPIAAMHSSVATTDTLEHLLDASREGRARTARGAASYFLASSYGPSNEDLFLLIGMFNKVKTVPEPPPDQLDLEINRE</sequence>
<feature type="compositionally biased region" description="Low complexity" evidence="1">
    <location>
        <begin position="43"/>
        <end position="59"/>
    </location>
</feature>
<keyword evidence="3" id="KW-1185">Reference proteome</keyword>
<dbReference type="EMBL" id="JADCUA010000022">
    <property type="protein sequence ID" value="KAH9832350.1"/>
    <property type="molecule type" value="Genomic_DNA"/>
</dbReference>
<evidence type="ECO:0000313" key="2">
    <source>
        <dbReference type="EMBL" id="KAH9832350.1"/>
    </source>
</evidence>
<dbReference type="Proteomes" id="UP000814176">
    <property type="component" value="Unassembled WGS sequence"/>
</dbReference>